<organism evidence="1">
    <name type="scientific">Cacopsylla melanoneura</name>
    <dbReference type="NCBI Taxonomy" id="428564"/>
    <lineage>
        <taxon>Eukaryota</taxon>
        <taxon>Metazoa</taxon>
        <taxon>Ecdysozoa</taxon>
        <taxon>Arthropoda</taxon>
        <taxon>Hexapoda</taxon>
        <taxon>Insecta</taxon>
        <taxon>Pterygota</taxon>
        <taxon>Neoptera</taxon>
        <taxon>Paraneoptera</taxon>
        <taxon>Hemiptera</taxon>
        <taxon>Sternorrhyncha</taxon>
        <taxon>Psylloidea</taxon>
        <taxon>Psyllidae</taxon>
        <taxon>Psyllinae</taxon>
        <taxon>Cacopsylla</taxon>
    </lineage>
</organism>
<sequence length="131" mass="16256">MLEKQNPRHKQWKQRSKIINITRQRMLRLKINYMLRPKIIRKNRRSRIERKTKKVLEKTKLKEMQTTKTMTSLVNLNKMPTTKLKPYESWKSIQLSLHLTHHKTLFNIFGNKMISNWINRRNFKQDKRRRM</sequence>
<protein>
    <submittedName>
        <fullName evidence="1">Uncharacterized protein</fullName>
    </submittedName>
</protein>
<dbReference type="EMBL" id="HBUF01609023">
    <property type="protein sequence ID" value="CAG6778297.1"/>
    <property type="molecule type" value="Transcribed_RNA"/>
</dbReference>
<dbReference type="EMBL" id="HBUF01435353">
    <property type="protein sequence ID" value="CAG6742412.1"/>
    <property type="molecule type" value="Transcribed_RNA"/>
</dbReference>
<evidence type="ECO:0000313" key="1">
    <source>
        <dbReference type="EMBL" id="CAG6742412.1"/>
    </source>
</evidence>
<reference evidence="1" key="1">
    <citation type="submission" date="2021-05" db="EMBL/GenBank/DDBJ databases">
        <authorList>
            <person name="Alioto T."/>
            <person name="Alioto T."/>
            <person name="Gomez Garrido J."/>
        </authorList>
    </citation>
    <scope>NUCLEOTIDE SEQUENCE</scope>
</reference>
<name>A0A8D8Z7W4_9HEMI</name>
<proteinExistence type="predicted"/>
<dbReference type="AlphaFoldDB" id="A0A8D8Z7W4"/>
<accession>A0A8D8Z7W4</accession>
<dbReference type="EMBL" id="HBUF01609022">
    <property type="protein sequence ID" value="CAG6778296.1"/>
    <property type="molecule type" value="Transcribed_RNA"/>
</dbReference>